<keyword evidence="2" id="KW-1185">Reference proteome</keyword>
<evidence type="ECO:0000313" key="1">
    <source>
        <dbReference type="EMBL" id="KRZ51302.1"/>
    </source>
</evidence>
<comment type="caution">
    <text evidence="1">The sequence shown here is derived from an EMBL/GenBank/DDBJ whole genome shotgun (WGS) entry which is preliminary data.</text>
</comment>
<dbReference type="AlphaFoldDB" id="A0A0V1KW29"/>
<dbReference type="Proteomes" id="UP000054721">
    <property type="component" value="Unassembled WGS sequence"/>
</dbReference>
<name>A0A0V1KW29_9BILA</name>
<dbReference type="EMBL" id="JYDW01000231">
    <property type="protein sequence ID" value="KRZ51302.1"/>
    <property type="molecule type" value="Genomic_DNA"/>
</dbReference>
<accession>A0A0V1KW29</accession>
<sequence>MSHLITSSTNSTNLNEEKGVMWQESVFSIARRVEWKTVAKLFCCVENGSSIGRSVKLVDTGWTRKQNRPIVIDLFFRLRTSFAGSRVIGRSNDTTGSTKLAILDAFTVVWWWSVSV</sequence>
<gene>
    <name evidence="1" type="ORF">T02_15633</name>
</gene>
<protein>
    <submittedName>
        <fullName evidence="1">Uncharacterized protein</fullName>
    </submittedName>
</protein>
<dbReference type="OrthoDB" id="5920666at2759"/>
<proteinExistence type="predicted"/>
<reference evidence="1 2" key="1">
    <citation type="submission" date="2015-05" db="EMBL/GenBank/DDBJ databases">
        <title>Evolution of Trichinella species and genotypes.</title>
        <authorList>
            <person name="Korhonen P.K."/>
            <person name="Edoardo P."/>
            <person name="Giuseppe L.R."/>
            <person name="Gasser R.B."/>
        </authorList>
    </citation>
    <scope>NUCLEOTIDE SEQUENCE [LARGE SCALE GENOMIC DNA]</scope>
    <source>
        <strain evidence="1">ISS10</strain>
    </source>
</reference>
<organism evidence="1 2">
    <name type="scientific">Trichinella nativa</name>
    <dbReference type="NCBI Taxonomy" id="6335"/>
    <lineage>
        <taxon>Eukaryota</taxon>
        <taxon>Metazoa</taxon>
        <taxon>Ecdysozoa</taxon>
        <taxon>Nematoda</taxon>
        <taxon>Enoplea</taxon>
        <taxon>Dorylaimia</taxon>
        <taxon>Trichinellida</taxon>
        <taxon>Trichinellidae</taxon>
        <taxon>Trichinella</taxon>
    </lineage>
</organism>
<evidence type="ECO:0000313" key="2">
    <source>
        <dbReference type="Proteomes" id="UP000054721"/>
    </source>
</evidence>